<keyword evidence="7" id="KW-1185">Reference proteome</keyword>
<dbReference type="PANTHER" id="PTHR10146">
    <property type="entry name" value="PROLINE SYNTHETASE CO-TRANSCRIBED BACTERIAL HOMOLOG PROTEIN"/>
    <property type="match status" value="1"/>
</dbReference>
<protein>
    <recommendedName>
        <fullName evidence="2">Pyridoxal phosphate homeostasis protein</fullName>
        <shortName evidence="2">PLP homeostasis protein</shortName>
    </recommendedName>
</protein>
<dbReference type="SUPFAM" id="SSF51419">
    <property type="entry name" value="PLP-binding barrel"/>
    <property type="match status" value="1"/>
</dbReference>
<evidence type="ECO:0000313" key="6">
    <source>
        <dbReference type="EMBL" id="AGA32009.1"/>
    </source>
</evidence>
<dbReference type="OrthoDB" id="9804072at2"/>
<dbReference type="KEGG" id="tni:TVNIR_0298"/>
<dbReference type="eggNOG" id="COG0325">
    <property type="taxonomic scope" value="Bacteria"/>
</dbReference>
<dbReference type="PROSITE" id="PS01211">
    <property type="entry name" value="UPF0001"/>
    <property type="match status" value="1"/>
</dbReference>
<organism evidence="6 7">
    <name type="scientific">Thioalkalivibrio nitratireducens (strain DSM 14787 / UNIQEM 213 / ALEN2)</name>
    <dbReference type="NCBI Taxonomy" id="1255043"/>
    <lineage>
        <taxon>Bacteria</taxon>
        <taxon>Pseudomonadati</taxon>
        <taxon>Pseudomonadota</taxon>
        <taxon>Gammaproteobacteria</taxon>
        <taxon>Chromatiales</taxon>
        <taxon>Ectothiorhodospiraceae</taxon>
        <taxon>Thioalkalivibrio</taxon>
    </lineage>
</organism>
<proteinExistence type="inferred from homology"/>
<comment type="function">
    <text evidence="2">Pyridoxal 5'-phosphate (PLP)-binding protein, which is involved in PLP homeostasis.</text>
</comment>
<evidence type="ECO:0000256" key="2">
    <source>
        <dbReference type="HAMAP-Rule" id="MF_02087"/>
    </source>
</evidence>
<dbReference type="NCBIfam" id="TIGR00044">
    <property type="entry name" value="YggS family pyridoxal phosphate-dependent enzyme"/>
    <property type="match status" value="1"/>
</dbReference>
<evidence type="ECO:0000259" key="5">
    <source>
        <dbReference type="Pfam" id="PF01168"/>
    </source>
</evidence>
<evidence type="ECO:0000313" key="7">
    <source>
        <dbReference type="Proteomes" id="UP000010809"/>
    </source>
</evidence>
<dbReference type="HAMAP" id="MF_02087">
    <property type="entry name" value="PLP_homeostasis"/>
    <property type="match status" value="1"/>
</dbReference>
<dbReference type="Gene3D" id="3.20.20.10">
    <property type="entry name" value="Alanine racemase"/>
    <property type="match status" value="1"/>
</dbReference>
<dbReference type="PANTHER" id="PTHR10146:SF14">
    <property type="entry name" value="PYRIDOXAL PHOSPHATE HOMEOSTASIS PROTEIN"/>
    <property type="match status" value="1"/>
</dbReference>
<dbReference type="CDD" id="cd06824">
    <property type="entry name" value="PLPDE_III_Yggs_like"/>
    <property type="match status" value="1"/>
</dbReference>
<accession>L0DR01</accession>
<dbReference type="STRING" id="1255043.TVNIR_0298"/>
<keyword evidence="1 2" id="KW-0663">Pyridoxal phosphate</keyword>
<dbReference type="GO" id="GO:0030170">
    <property type="term" value="F:pyridoxal phosphate binding"/>
    <property type="evidence" value="ECO:0007669"/>
    <property type="project" value="UniProtKB-UniRule"/>
</dbReference>
<dbReference type="PATRIC" id="fig|1255043.3.peg.298"/>
<comment type="cofactor">
    <cofactor evidence="3">
        <name>pyridoxal 5'-phosphate</name>
        <dbReference type="ChEBI" id="CHEBI:597326"/>
    </cofactor>
</comment>
<evidence type="ECO:0000256" key="1">
    <source>
        <dbReference type="ARBA" id="ARBA00022898"/>
    </source>
</evidence>
<dbReference type="InterPro" id="IPR001608">
    <property type="entry name" value="Ala_racemase_N"/>
</dbReference>
<dbReference type="RefSeq" id="WP_015257164.1">
    <property type="nucleotide sequence ID" value="NC_019902.2"/>
</dbReference>
<dbReference type="InterPro" id="IPR011078">
    <property type="entry name" value="PyrdxlP_homeostasis"/>
</dbReference>
<dbReference type="PIRSF" id="PIRSF004848">
    <property type="entry name" value="YBL036c_PLPDEIII"/>
    <property type="match status" value="1"/>
</dbReference>
<dbReference type="InterPro" id="IPR029066">
    <property type="entry name" value="PLP-binding_barrel"/>
</dbReference>
<dbReference type="AlphaFoldDB" id="L0DR01"/>
<dbReference type="HOGENOM" id="CLU_059988_0_1_6"/>
<evidence type="ECO:0000256" key="4">
    <source>
        <dbReference type="RuleBase" id="RU004514"/>
    </source>
</evidence>
<gene>
    <name evidence="6" type="primary">yggS [C]</name>
    <name evidence="6" type="ordered locus">TVNIR_0298</name>
</gene>
<feature type="modified residue" description="N6-(pyridoxal phosphate)lysine" evidence="2 3">
    <location>
        <position position="36"/>
    </location>
</feature>
<evidence type="ECO:0000256" key="3">
    <source>
        <dbReference type="PIRSR" id="PIRSR004848-1"/>
    </source>
</evidence>
<reference evidence="6" key="1">
    <citation type="submission" date="2015-12" db="EMBL/GenBank/DDBJ databases">
        <authorList>
            <person name="Tikhonova T.V."/>
            <person name="Pavlov A.R."/>
            <person name="Beletsky A.V."/>
            <person name="Mardanov A.V."/>
            <person name="Sorokin D.Y."/>
            <person name="Ravin N.V."/>
            <person name="Popov V.O."/>
        </authorList>
    </citation>
    <scope>NUCLEOTIDE SEQUENCE</scope>
    <source>
        <strain evidence="6">DSM 14787</strain>
    </source>
</reference>
<dbReference type="FunFam" id="3.20.20.10:FF:000018">
    <property type="entry name" value="Pyridoxal phosphate homeostasis protein"/>
    <property type="match status" value="1"/>
</dbReference>
<sequence length="237" mass="26180">MTQLETCWIQVHQRIESACRLAGRDPDSVQLIAVSKTRTAREILALHALGQARFGENYVQEFVAKWEALTPRAVVPPLEWHFIGALQRNKTRAVAERADWVHSIDRLKIAQRLSDQRPADRPALQVCLQVDLSGEPGKAGIAEADLEPLAAATAELPGLRLRGLMALPPPSTDPTEQRRPFRRLRELLDRLNARGHRLDTLSMGMSGDLEAAILEGATLVRVGTALFGPRNAQVTQA</sequence>
<dbReference type="EMBL" id="CP003989">
    <property type="protein sequence ID" value="AGA32009.1"/>
    <property type="molecule type" value="Genomic_DNA"/>
</dbReference>
<comment type="similarity">
    <text evidence="2 4">Belongs to the pyridoxal phosphate-binding protein YggS/PROSC family.</text>
</comment>
<name>L0DR01_THIND</name>
<dbReference type="Proteomes" id="UP000010809">
    <property type="component" value="Chromosome"/>
</dbReference>
<feature type="domain" description="Alanine racemase N-terminal" evidence="5">
    <location>
        <begin position="28"/>
        <end position="229"/>
    </location>
</feature>
<dbReference type="Pfam" id="PF01168">
    <property type="entry name" value="Ala_racemase_N"/>
    <property type="match status" value="1"/>
</dbReference>